<proteinExistence type="predicted"/>
<dbReference type="GeneID" id="80544214"/>
<dbReference type="EMBL" id="MZ766431">
    <property type="protein sequence ID" value="UOQ18819.1"/>
    <property type="molecule type" value="Genomic_DNA"/>
</dbReference>
<dbReference type="RefSeq" id="YP_010805320.1">
    <property type="nucleotide sequence ID" value="NC_077147.1"/>
</dbReference>
<keyword evidence="3" id="KW-1185">Reference proteome</keyword>
<evidence type="ECO:0000313" key="2">
    <source>
        <dbReference type="EMBL" id="UOQ18819.1"/>
    </source>
</evidence>
<protein>
    <submittedName>
        <fullName evidence="2">PP31/39K</fullName>
    </submittedName>
</protein>
<evidence type="ECO:0000313" key="3">
    <source>
        <dbReference type="Proteomes" id="UP001157381"/>
    </source>
</evidence>
<dbReference type="KEGG" id="vg:80544214"/>
<dbReference type="Proteomes" id="UP001157381">
    <property type="component" value="Segment"/>
</dbReference>
<feature type="region of interest" description="Disordered" evidence="1">
    <location>
        <begin position="218"/>
        <end position="268"/>
    </location>
</feature>
<dbReference type="InterPro" id="IPR007975">
    <property type="entry name" value="Baculo_pp39"/>
</dbReference>
<sequence>MATQQSPVESVASAALLKYETSLLNKSDWEICLCKIRLFEKKKISYRIEVSEVYSPDKKTVKRGKKNNHNNKYILFNSWYNSNKERRDNALSSHDMWNYIKSHPSAALVIGLFDYMEKLGKSIDAPGEQASTKKRGGSPSVEVDAEQTKRTNDKRSGLYDEFYRVLTVAFKSGSAPASSSIYDLRINNANGVERLNKAVVQTGIDAFRDMLDKLDGHSPAAAPVASPVAVNKRKRKASAPVPTVKPKRRELPVYDMISDVNDDSQMSE</sequence>
<feature type="compositionally biased region" description="Low complexity" evidence="1">
    <location>
        <begin position="218"/>
        <end position="230"/>
    </location>
</feature>
<feature type="region of interest" description="Disordered" evidence="1">
    <location>
        <begin position="126"/>
        <end position="151"/>
    </location>
</feature>
<accession>A0AAX3AU04</accession>
<dbReference type="Pfam" id="PF05311">
    <property type="entry name" value="Baculo_PP31"/>
    <property type="match status" value="1"/>
</dbReference>
<name>A0AAX3AU04_9ABAC</name>
<reference evidence="2 3" key="1">
    <citation type="journal article" date="2022" name="Virus Genes">
        <title>The complete genome sequence of an alphabaculovirus from the brown tussock moth, Olene mendosa Hubner, expands our knowledge of lymantriine baculovirus diversity and evolution.</title>
        <authorList>
            <person name="Harrison R.L."/>
            <person name="Rowley D.L."/>
        </authorList>
    </citation>
    <scope>NUCLEOTIDE SEQUENCE [LARGE SCALE GENOMIC DNA]</scope>
    <source>
        <strain evidence="2">435</strain>
    </source>
</reference>
<organism evidence="2 3">
    <name type="scientific">Olene mendosa nucleopolyhedrovirus</name>
    <dbReference type="NCBI Taxonomy" id="2933796"/>
    <lineage>
        <taxon>Viruses</taxon>
        <taxon>Viruses incertae sedis</taxon>
        <taxon>Naldaviricetes</taxon>
        <taxon>Lefavirales</taxon>
        <taxon>Baculoviridae</taxon>
        <taxon>Alphabaculovirus</taxon>
        <taxon>Alphabaculovirus olmendosae</taxon>
    </lineage>
</organism>
<evidence type="ECO:0000256" key="1">
    <source>
        <dbReference type="SAM" id="MobiDB-lite"/>
    </source>
</evidence>